<feature type="transmembrane region" description="Helical" evidence="6">
    <location>
        <begin position="73"/>
        <end position="98"/>
    </location>
</feature>
<keyword evidence="5 6" id="KW-0472">Membrane</keyword>
<evidence type="ECO:0000313" key="7">
    <source>
        <dbReference type="EMBL" id="MEX5286025.1"/>
    </source>
</evidence>
<dbReference type="InterPro" id="IPR003339">
    <property type="entry name" value="ABC/ECF_trnsptr_transmembrane"/>
</dbReference>
<reference evidence="7 8" key="1">
    <citation type="submission" date="2023-04" db="EMBL/GenBank/DDBJ databases">
        <title>Genome Sequence of Selenomonas sputigena ATCC 33150.</title>
        <authorList>
            <person name="Miller D.P."/>
            <person name="Anvari S."/>
            <person name="Polson S.W."/>
            <person name="Macdonald M."/>
            <person name="Mcdowell J.V."/>
        </authorList>
    </citation>
    <scope>NUCLEOTIDE SEQUENCE [LARGE SCALE GENOMIC DNA]</scope>
    <source>
        <strain evidence="7 8">ATCC 33150</strain>
    </source>
</reference>
<organism evidence="7 8">
    <name type="scientific">Selenomonas sputigena</name>
    <dbReference type="NCBI Taxonomy" id="69823"/>
    <lineage>
        <taxon>Bacteria</taxon>
        <taxon>Bacillati</taxon>
        <taxon>Bacillota</taxon>
        <taxon>Negativicutes</taxon>
        <taxon>Selenomonadales</taxon>
        <taxon>Selenomonadaceae</taxon>
        <taxon>Selenomonas</taxon>
    </lineage>
</organism>
<feature type="transmembrane region" description="Helical" evidence="6">
    <location>
        <begin position="246"/>
        <end position="265"/>
    </location>
</feature>
<comment type="caution">
    <text evidence="7">The sequence shown here is derived from an EMBL/GenBank/DDBJ whole genome shotgun (WGS) entry which is preliminary data.</text>
</comment>
<evidence type="ECO:0000256" key="4">
    <source>
        <dbReference type="ARBA" id="ARBA00022989"/>
    </source>
</evidence>
<accession>A0ABV3X751</accession>
<protein>
    <submittedName>
        <fullName evidence="7">Energy-coupling factor transporter transmembrane component T</fullName>
    </submittedName>
</protein>
<keyword evidence="2" id="KW-1003">Cell membrane</keyword>
<evidence type="ECO:0000256" key="5">
    <source>
        <dbReference type="ARBA" id="ARBA00023136"/>
    </source>
</evidence>
<keyword evidence="8" id="KW-1185">Reference proteome</keyword>
<keyword evidence="3 6" id="KW-0812">Transmembrane</keyword>
<evidence type="ECO:0000313" key="8">
    <source>
        <dbReference type="Proteomes" id="UP001559623"/>
    </source>
</evidence>
<dbReference type="CDD" id="cd16914">
    <property type="entry name" value="EcfT"/>
    <property type="match status" value="1"/>
</dbReference>
<keyword evidence="4 6" id="KW-1133">Transmembrane helix</keyword>
<dbReference type="PANTHER" id="PTHR34857:SF2">
    <property type="entry name" value="SLL0384 PROTEIN"/>
    <property type="match status" value="1"/>
</dbReference>
<feature type="transmembrane region" description="Helical" evidence="6">
    <location>
        <begin position="193"/>
        <end position="212"/>
    </location>
</feature>
<gene>
    <name evidence="7" type="ORF">QCO44_10355</name>
</gene>
<evidence type="ECO:0000256" key="1">
    <source>
        <dbReference type="ARBA" id="ARBA00004141"/>
    </source>
</evidence>
<dbReference type="EMBL" id="JARVLH010000007">
    <property type="protein sequence ID" value="MEX5286025.1"/>
    <property type="molecule type" value="Genomic_DNA"/>
</dbReference>
<feature type="transmembrane region" description="Helical" evidence="6">
    <location>
        <begin position="110"/>
        <end position="129"/>
    </location>
</feature>
<sequence>MLKDITLGQFFPGSSLLHRLDARTKIILLFCFLAAIFLFDSPAAYAALTAFTAALIGVSRVPPVLMLKAVKPLWWMIGFTFLIHLCSTPGDVFFHVWIFDLTWQGAAKGFFIALRLVLLLLLSALLTYTTSPLALTDALETLLKPLKRIGVPSHEIAMMMTIALRFVPTLIEEADKIMKAQQARGADFSEGSLLVRIKGFVPILVPLFISAFRRADELALAMEARCYRGGMGRTQMKAFRISSIDYIAYAFSAVFIAVLAVLKFGGIA</sequence>
<dbReference type="InterPro" id="IPR051611">
    <property type="entry name" value="ECF_transporter_component"/>
</dbReference>
<dbReference type="RefSeq" id="WP_368847743.1">
    <property type="nucleotide sequence ID" value="NZ_CP194411.1"/>
</dbReference>
<dbReference type="Proteomes" id="UP001559623">
    <property type="component" value="Unassembled WGS sequence"/>
</dbReference>
<comment type="subcellular location">
    <subcellularLocation>
        <location evidence="1">Membrane</location>
        <topology evidence="1">Multi-pass membrane protein</topology>
    </subcellularLocation>
</comment>
<dbReference type="Pfam" id="PF02361">
    <property type="entry name" value="CbiQ"/>
    <property type="match status" value="1"/>
</dbReference>
<evidence type="ECO:0000256" key="3">
    <source>
        <dbReference type="ARBA" id="ARBA00022692"/>
    </source>
</evidence>
<feature type="transmembrane region" description="Helical" evidence="6">
    <location>
        <begin position="26"/>
        <end position="53"/>
    </location>
</feature>
<proteinExistence type="predicted"/>
<dbReference type="PANTHER" id="PTHR34857">
    <property type="entry name" value="SLL0384 PROTEIN"/>
    <property type="match status" value="1"/>
</dbReference>
<name>A0ABV3X751_9FIRM</name>
<evidence type="ECO:0000256" key="2">
    <source>
        <dbReference type="ARBA" id="ARBA00022475"/>
    </source>
</evidence>
<evidence type="ECO:0000256" key="6">
    <source>
        <dbReference type="SAM" id="Phobius"/>
    </source>
</evidence>